<evidence type="ECO:0000256" key="5">
    <source>
        <dbReference type="ARBA" id="ARBA00022729"/>
    </source>
</evidence>
<dbReference type="Pfam" id="PF05951">
    <property type="entry name" value="Peptidase_M15_2"/>
    <property type="match status" value="1"/>
</dbReference>
<evidence type="ECO:0000256" key="6">
    <source>
        <dbReference type="ARBA" id="ARBA00022801"/>
    </source>
</evidence>
<feature type="chain" id="PRO_5045327495" description="Murein endopeptidase K" evidence="12">
    <location>
        <begin position="33"/>
        <end position="185"/>
    </location>
</feature>
<evidence type="ECO:0000256" key="7">
    <source>
        <dbReference type="ARBA" id="ARBA00022833"/>
    </source>
</evidence>
<dbReference type="PANTHER" id="PTHR37425:SF1">
    <property type="entry name" value="OUTER MEMBRANE PROTEIN"/>
    <property type="match status" value="1"/>
</dbReference>
<proteinExistence type="inferred from homology"/>
<name>A0ABS1DJL6_9PROT</name>
<evidence type="ECO:0000256" key="8">
    <source>
        <dbReference type="ARBA" id="ARBA00023049"/>
    </source>
</evidence>
<dbReference type="RefSeq" id="WP_200343118.1">
    <property type="nucleotide sequence ID" value="NZ_NRRL01000108.1"/>
</dbReference>
<evidence type="ECO:0000256" key="2">
    <source>
        <dbReference type="ARBA" id="ARBA00004776"/>
    </source>
</evidence>
<organism evidence="13 14">
    <name type="scientific">Rhodovibrio sodomensis</name>
    <dbReference type="NCBI Taxonomy" id="1088"/>
    <lineage>
        <taxon>Bacteria</taxon>
        <taxon>Pseudomonadati</taxon>
        <taxon>Pseudomonadota</taxon>
        <taxon>Alphaproteobacteria</taxon>
        <taxon>Rhodospirillales</taxon>
        <taxon>Rhodovibrionaceae</taxon>
        <taxon>Rhodovibrio</taxon>
    </lineage>
</organism>
<dbReference type="SUPFAM" id="SSF55166">
    <property type="entry name" value="Hedgehog/DD-peptidase"/>
    <property type="match status" value="1"/>
</dbReference>
<accession>A0ABS1DJL6</accession>
<keyword evidence="5 12" id="KW-0732">Signal</keyword>
<keyword evidence="3" id="KW-0645">Protease</keyword>
<evidence type="ECO:0000313" key="14">
    <source>
        <dbReference type="Proteomes" id="UP001296873"/>
    </source>
</evidence>
<keyword evidence="14" id="KW-1185">Reference proteome</keyword>
<keyword evidence="7" id="KW-0862">Zinc</keyword>
<protein>
    <recommendedName>
        <fullName evidence="11">Murein endopeptidase K</fullName>
    </recommendedName>
</protein>
<dbReference type="InterPro" id="IPR006311">
    <property type="entry name" value="TAT_signal"/>
</dbReference>
<dbReference type="EMBL" id="NRRL01000108">
    <property type="protein sequence ID" value="MBK1670674.1"/>
    <property type="molecule type" value="Genomic_DNA"/>
</dbReference>
<keyword evidence="6" id="KW-0378">Hydrolase</keyword>
<comment type="cofactor">
    <cofactor evidence="1">
        <name>Zn(2+)</name>
        <dbReference type="ChEBI" id="CHEBI:29105"/>
    </cofactor>
</comment>
<comment type="caution">
    <text evidence="13">The sequence shown here is derived from an EMBL/GenBank/DDBJ whole genome shotgun (WGS) entry which is preliminary data.</text>
</comment>
<dbReference type="InterPro" id="IPR010275">
    <property type="entry name" value="MepK"/>
</dbReference>
<evidence type="ECO:0000256" key="12">
    <source>
        <dbReference type="SAM" id="SignalP"/>
    </source>
</evidence>
<evidence type="ECO:0000256" key="11">
    <source>
        <dbReference type="ARBA" id="ARBA00093666"/>
    </source>
</evidence>
<evidence type="ECO:0000256" key="4">
    <source>
        <dbReference type="ARBA" id="ARBA00022723"/>
    </source>
</evidence>
<evidence type="ECO:0000256" key="3">
    <source>
        <dbReference type="ARBA" id="ARBA00022670"/>
    </source>
</evidence>
<feature type="signal peptide" evidence="12">
    <location>
        <begin position="1"/>
        <end position="32"/>
    </location>
</feature>
<evidence type="ECO:0000256" key="9">
    <source>
        <dbReference type="ARBA" id="ARBA00023316"/>
    </source>
</evidence>
<dbReference type="PANTHER" id="PTHR37425">
    <property type="match status" value="1"/>
</dbReference>
<dbReference type="PROSITE" id="PS51318">
    <property type="entry name" value="TAT"/>
    <property type="match status" value="1"/>
</dbReference>
<gene>
    <name evidence="13" type="ORF">CKO28_21885</name>
</gene>
<comment type="similarity">
    <text evidence="10">Belongs to the peptidase M15 family.</text>
</comment>
<dbReference type="Proteomes" id="UP001296873">
    <property type="component" value="Unassembled WGS sequence"/>
</dbReference>
<sequence length="185" mass="21084">MSEQPNVQIHRRRLLTGAAALTGMAAARPAMALVPPPRRPRSLKLLNANTGERMEALYFDGEGYDATALDELDFFMRDWRTGEVMRMDLGVYDLLHDIAYEVGHRGYLHVVSGYRTRQTNRMLRTRTSGVARNSLHPLGRAVDFWAYGVSLRDLNWVARRLRRGGVGYYPDSGFIHVDTGAVRYW</sequence>
<evidence type="ECO:0000256" key="10">
    <source>
        <dbReference type="ARBA" id="ARBA00093448"/>
    </source>
</evidence>
<keyword evidence="8" id="KW-0482">Metalloprotease</keyword>
<evidence type="ECO:0000256" key="1">
    <source>
        <dbReference type="ARBA" id="ARBA00001947"/>
    </source>
</evidence>
<keyword evidence="4" id="KW-0479">Metal-binding</keyword>
<reference evidence="13 14" key="1">
    <citation type="journal article" date="2020" name="Microorganisms">
        <title>Osmotic Adaptation and Compatible Solute Biosynthesis of Phototrophic Bacteria as Revealed from Genome Analyses.</title>
        <authorList>
            <person name="Imhoff J.F."/>
            <person name="Rahn T."/>
            <person name="Kunzel S."/>
            <person name="Keller A."/>
            <person name="Neulinger S.C."/>
        </authorList>
    </citation>
    <scope>NUCLEOTIDE SEQUENCE [LARGE SCALE GENOMIC DNA]</scope>
    <source>
        <strain evidence="13 14">DSM 9895</strain>
    </source>
</reference>
<comment type="pathway">
    <text evidence="2">Cell wall biogenesis; cell wall polysaccharide biosynthesis.</text>
</comment>
<keyword evidence="9" id="KW-0961">Cell wall biogenesis/degradation</keyword>
<evidence type="ECO:0000313" key="13">
    <source>
        <dbReference type="EMBL" id="MBK1670674.1"/>
    </source>
</evidence>
<dbReference type="InterPro" id="IPR009045">
    <property type="entry name" value="Zn_M74/Hedgehog-like"/>
</dbReference>
<dbReference type="Gene3D" id="3.30.1380.10">
    <property type="match status" value="1"/>
</dbReference>